<dbReference type="Gene3D" id="3.10.490.10">
    <property type="entry name" value="Gamma-glutamyl cyclotransferase-like"/>
    <property type="match status" value="1"/>
</dbReference>
<dbReference type="SUPFAM" id="SSF110857">
    <property type="entry name" value="Gamma-glutamyl cyclotransferase-like"/>
    <property type="match status" value="1"/>
</dbReference>
<evidence type="ECO:0000313" key="5">
    <source>
        <dbReference type="EMBL" id="RPB09264.1"/>
    </source>
</evidence>
<dbReference type="InterPro" id="IPR009288">
    <property type="entry name" value="AIG2-like_dom"/>
</dbReference>
<dbReference type="PANTHER" id="PTHR31544:SF2">
    <property type="entry name" value="AIG2-LIKE PROTEIN D"/>
    <property type="match status" value="1"/>
</dbReference>
<reference evidence="5 6" key="1">
    <citation type="journal article" date="2018" name="Nat. Ecol. Evol.">
        <title>Pezizomycetes genomes reveal the molecular basis of ectomycorrhizal truffle lifestyle.</title>
        <authorList>
            <person name="Murat C."/>
            <person name="Payen T."/>
            <person name="Noel B."/>
            <person name="Kuo A."/>
            <person name="Morin E."/>
            <person name="Chen J."/>
            <person name="Kohler A."/>
            <person name="Krizsan K."/>
            <person name="Balestrini R."/>
            <person name="Da Silva C."/>
            <person name="Montanini B."/>
            <person name="Hainaut M."/>
            <person name="Levati E."/>
            <person name="Barry K.W."/>
            <person name="Belfiori B."/>
            <person name="Cichocki N."/>
            <person name="Clum A."/>
            <person name="Dockter R.B."/>
            <person name="Fauchery L."/>
            <person name="Guy J."/>
            <person name="Iotti M."/>
            <person name="Le Tacon F."/>
            <person name="Lindquist E.A."/>
            <person name="Lipzen A."/>
            <person name="Malagnac F."/>
            <person name="Mello A."/>
            <person name="Molinier V."/>
            <person name="Miyauchi S."/>
            <person name="Poulain J."/>
            <person name="Riccioni C."/>
            <person name="Rubini A."/>
            <person name="Sitrit Y."/>
            <person name="Splivallo R."/>
            <person name="Traeger S."/>
            <person name="Wang M."/>
            <person name="Zifcakova L."/>
            <person name="Wipf D."/>
            <person name="Zambonelli A."/>
            <person name="Paolocci F."/>
            <person name="Nowrousian M."/>
            <person name="Ottonello S."/>
            <person name="Baldrian P."/>
            <person name="Spatafora J.W."/>
            <person name="Henrissat B."/>
            <person name="Nagy L.G."/>
            <person name="Aury J.M."/>
            <person name="Wincker P."/>
            <person name="Grigoriev I.V."/>
            <person name="Bonfante P."/>
            <person name="Martin F.M."/>
        </authorList>
    </citation>
    <scope>NUCLEOTIDE SEQUENCE [LARGE SCALE GENOMIC DNA]</scope>
    <source>
        <strain evidence="5 6">CCBAS932</strain>
    </source>
</reference>
<evidence type="ECO:0000256" key="2">
    <source>
        <dbReference type="ARBA" id="ARBA00022679"/>
    </source>
</evidence>
<evidence type="ECO:0000313" key="6">
    <source>
        <dbReference type="Proteomes" id="UP000277580"/>
    </source>
</evidence>
<dbReference type="CDD" id="cd06661">
    <property type="entry name" value="GGCT_like"/>
    <property type="match status" value="1"/>
</dbReference>
<protein>
    <recommendedName>
        <fullName evidence="3">Putative gamma-glutamylcyclotransferase</fullName>
    </recommendedName>
</protein>
<dbReference type="InterPro" id="IPR045038">
    <property type="entry name" value="AIG2-like"/>
</dbReference>
<dbReference type="InterPro" id="IPR036568">
    <property type="entry name" value="GGCT-like_sf"/>
</dbReference>
<feature type="domain" description="Gamma-glutamylcyclotransferase AIG2-like" evidence="4">
    <location>
        <begin position="16"/>
        <end position="128"/>
    </location>
</feature>
<dbReference type="GO" id="GO:0016740">
    <property type="term" value="F:transferase activity"/>
    <property type="evidence" value="ECO:0007669"/>
    <property type="project" value="UniProtKB-KW"/>
</dbReference>
<keyword evidence="6" id="KW-1185">Reference proteome</keyword>
<dbReference type="OrthoDB" id="1044435at2759"/>
<dbReference type="EMBL" id="ML119153">
    <property type="protein sequence ID" value="RPB09264.1"/>
    <property type="molecule type" value="Genomic_DNA"/>
</dbReference>
<comment type="similarity">
    <text evidence="1">Belongs to the gamma-glutamylcyclotransferase family.</text>
</comment>
<proteinExistence type="inferred from homology"/>
<accession>A0A3N4KFG1</accession>
<dbReference type="Pfam" id="PF06094">
    <property type="entry name" value="GGACT"/>
    <property type="match status" value="1"/>
</dbReference>
<dbReference type="Proteomes" id="UP000277580">
    <property type="component" value="Unassembled WGS sequence"/>
</dbReference>
<evidence type="ECO:0000256" key="3">
    <source>
        <dbReference type="ARBA" id="ARBA00030602"/>
    </source>
</evidence>
<gene>
    <name evidence="5" type="ORF">P167DRAFT_608073</name>
</gene>
<dbReference type="AlphaFoldDB" id="A0A3N4KFG1"/>
<dbReference type="PANTHER" id="PTHR31544">
    <property type="entry name" value="AIG2-LIKE PROTEIN D"/>
    <property type="match status" value="1"/>
</dbReference>
<sequence length="154" mass="16828">MTIPTTLPADESSTPVFVYGSLMSPKILYGIIGSPPNLTPTLLKAQMAPATLHAHKRHSVQGADFPAVVQTGVDTDSVHGFLVTGLTEAQKGRINSFEGYLYTSERVNIVLEGGKSCWASVYVWAGKVEDLGAKEWTFEAFKMTRMYSRWGQGE</sequence>
<keyword evidence="2" id="KW-0808">Transferase</keyword>
<evidence type="ECO:0000256" key="1">
    <source>
        <dbReference type="ARBA" id="ARBA00008861"/>
    </source>
</evidence>
<organism evidence="5 6">
    <name type="scientific">Morchella conica CCBAS932</name>
    <dbReference type="NCBI Taxonomy" id="1392247"/>
    <lineage>
        <taxon>Eukaryota</taxon>
        <taxon>Fungi</taxon>
        <taxon>Dikarya</taxon>
        <taxon>Ascomycota</taxon>
        <taxon>Pezizomycotina</taxon>
        <taxon>Pezizomycetes</taxon>
        <taxon>Pezizales</taxon>
        <taxon>Morchellaceae</taxon>
        <taxon>Morchella</taxon>
    </lineage>
</organism>
<dbReference type="InterPro" id="IPR013024">
    <property type="entry name" value="GGCT-like"/>
</dbReference>
<name>A0A3N4KFG1_9PEZI</name>
<evidence type="ECO:0000259" key="4">
    <source>
        <dbReference type="Pfam" id="PF06094"/>
    </source>
</evidence>
<dbReference type="InParanoid" id="A0A3N4KFG1"/>